<dbReference type="InParanoid" id="A0A6P8NR10"/>
<evidence type="ECO:0000313" key="2">
    <source>
        <dbReference type="Proteomes" id="UP000515159"/>
    </source>
</evidence>
<evidence type="ECO:0000313" key="3">
    <source>
        <dbReference type="RefSeq" id="XP_033773209.1"/>
    </source>
</evidence>
<reference evidence="3" key="1">
    <citation type="submission" date="2025-08" db="UniProtKB">
        <authorList>
            <consortium name="RefSeq"/>
        </authorList>
    </citation>
    <scope>IDENTIFICATION</scope>
</reference>
<feature type="chain" id="PRO_5028110125" evidence="1">
    <location>
        <begin position="23"/>
        <end position="252"/>
    </location>
</feature>
<gene>
    <name evidence="3" type="primary">LOC117347028</name>
</gene>
<proteinExistence type="predicted"/>
<sequence length="252" mass="26825">MARVMIVSLIFFCGALTAPAYAQDNPFENCSFANVSQDKNYELTVDPTSYKANSSYSVMINGSINNTTILFQVVISTNSFVENGWKDGNSSCNGVYFQTTADQTSLTTNWTSPSNTSLTSVTIKAHVKTADNTISMVSFDLTNVYSTMFPITTTTITNTTTTITNTSNATTGSPITAASKIITTTAINTTTDATNNSTSNSTNTTITTARNVNNITTTVSGTTNAATTLLSSCALLRIIQVMTLAFLCHLTS</sequence>
<dbReference type="Proteomes" id="UP000515159">
    <property type="component" value="Chromosome 13"/>
</dbReference>
<dbReference type="AlphaFoldDB" id="A0A6P8NR10"/>
<accession>A0A6P8NR10</accession>
<name>A0A6P8NR10_GEOSA</name>
<organism evidence="2 3">
    <name type="scientific">Geotrypetes seraphini</name>
    <name type="common">Gaboon caecilian</name>
    <name type="synonym">Caecilia seraphini</name>
    <dbReference type="NCBI Taxonomy" id="260995"/>
    <lineage>
        <taxon>Eukaryota</taxon>
        <taxon>Metazoa</taxon>
        <taxon>Chordata</taxon>
        <taxon>Craniata</taxon>
        <taxon>Vertebrata</taxon>
        <taxon>Euteleostomi</taxon>
        <taxon>Amphibia</taxon>
        <taxon>Gymnophiona</taxon>
        <taxon>Geotrypetes</taxon>
    </lineage>
</organism>
<keyword evidence="1" id="KW-0732">Signal</keyword>
<feature type="signal peptide" evidence="1">
    <location>
        <begin position="1"/>
        <end position="22"/>
    </location>
</feature>
<dbReference type="GeneID" id="117347028"/>
<dbReference type="OrthoDB" id="9395508at2759"/>
<dbReference type="KEGG" id="gsh:117347028"/>
<protein>
    <submittedName>
        <fullName evidence="3">Y' element ATP-dependent helicase YJL225C-like</fullName>
    </submittedName>
</protein>
<keyword evidence="2" id="KW-1185">Reference proteome</keyword>
<dbReference type="RefSeq" id="XP_033773209.1">
    <property type="nucleotide sequence ID" value="XM_033917318.1"/>
</dbReference>
<evidence type="ECO:0000256" key="1">
    <source>
        <dbReference type="SAM" id="SignalP"/>
    </source>
</evidence>